<accession>A0A0M9BRI7</accession>
<dbReference type="InterPro" id="IPR007310">
    <property type="entry name" value="Aerobactin_biosyn_IucA/IucC_N"/>
</dbReference>
<sequence>MTKDNVTIDQSRQTACPSVVSPKELACQEMLSRMLNAYLRETGQHDPYVRLDTKPDISLVIELPRTNQRIYGNLHHRSAAGHHVYGDKFHIAELEEAQPGSRRELSFEQITTLLLDEISSVEPNPDARMLKRVQLEQMVYNSLEHMTSYLKHAMNTSSPVTLDFRYLEQVLLCGHPFHPTPKSLEGFSASDSHTYSPEFGVSFPLSCFASTHELVLEDWLDTVDYGSEAPWVPAEMAEAAWTQLPPECRHYVLLPCHPWQAEYLRTLEPVKSLLEQGALIDLGSTGPSVYPTSSVRTVWNPKESCFYKLSLHIRITNFIRENNEEQLLRTLDASRIVQQIQDRWTSEKFQILLEKGYRTLKVPEIPSSPQDALISGFSMILREAPESCRSASAAPYVVASLMEVLPGETEPLLFRAVRENLQSASSANSKNDARLQTDWYAWLRQYLELSMVPLVELYAETGISLEAHVQNSMLRLEDGMPAAFVVRDLEGISVNRALAEQQGWIGQVVNANSPVLYTEEESRHRLKYYFFVNHLSHVVQRLAYYTGQEEQPYWRVVRNTLEELRKKTTESSHINDVICDLLTAEALPAKANLLSRFHQRGETPLYVNIPNPMR</sequence>
<dbReference type="Gene3D" id="6.10.250.3370">
    <property type="match status" value="1"/>
</dbReference>
<organism evidence="5 6">
    <name type="scientific">Paenibacillus xylanivorans</name>
    <dbReference type="NCBI Taxonomy" id="1705561"/>
    <lineage>
        <taxon>Bacteria</taxon>
        <taxon>Bacillati</taxon>
        <taxon>Bacillota</taxon>
        <taxon>Bacilli</taxon>
        <taxon>Bacillales</taxon>
        <taxon>Paenibacillaceae</taxon>
        <taxon>Paenibacillus</taxon>
    </lineage>
</organism>
<protein>
    <recommendedName>
        <fullName evidence="7">Short-chain oxidoreductase</fullName>
    </recommendedName>
</protein>
<dbReference type="PATRIC" id="fig|1705561.3.peg.911"/>
<evidence type="ECO:0000313" key="5">
    <source>
        <dbReference type="EMBL" id="KOY17339.1"/>
    </source>
</evidence>
<dbReference type="InterPro" id="IPR037455">
    <property type="entry name" value="LucA/IucC-like"/>
</dbReference>
<proteinExistence type="inferred from homology"/>
<dbReference type="GO" id="GO:0016881">
    <property type="term" value="F:acid-amino acid ligase activity"/>
    <property type="evidence" value="ECO:0007669"/>
    <property type="project" value="UniProtKB-ARBA"/>
</dbReference>
<evidence type="ECO:0008006" key="7">
    <source>
        <dbReference type="Google" id="ProtNLM"/>
    </source>
</evidence>
<feature type="domain" description="Aerobactin siderophore biosynthesis IucA/IucC-like C-terminal" evidence="4">
    <location>
        <begin position="441"/>
        <end position="603"/>
    </location>
</feature>
<dbReference type="PANTHER" id="PTHR34384">
    <property type="entry name" value="L-2,3-DIAMINOPROPANOATE--CITRATE LIGASE"/>
    <property type="match status" value="1"/>
</dbReference>
<comment type="similarity">
    <text evidence="2">Belongs to the IucA/IucC family.</text>
</comment>
<dbReference type="Pfam" id="PF06276">
    <property type="entry name" value="FhuF"/>
    <property type="match status" value="1"/>
</dbReference>
<keyword evidence="6" id="KW-1185">Reference proteome</keyword>
<comment type="pathway">
    <text evidence="1">Siderophore biosynthesis.</text>
</comment>
<reference evidence="5 6" key="1">
    <citation type="submission" date="2015-08" db="EMBL/GenBank/DDBJ databases">
        <title>Draft genome sequence of cellulolytic and xylanolytic Paenibacillus sp. A59, isolated from a decaying forest soil from Patagonia, Argentina.</title>
        <authorList>
            <person name="Ghio S."/>
            <person name="Caceres A.M."/>
            <person name="Talia P."/>
            <person name="Grasso D."/>
            <person name="Campos E."/>
        </authorList>
    </citation>
    <scope>NUCLEOTIDE SEQUENCE [LARGE SCALE GENOMIC DNA]</scope>
    <source>
        <strain evidence="5 6">A59</strain>
    </source>
</reference>
<dbReference type="OrthoDB" id="2989563at2"/>
<evidence type="ECO:0000256" key="1">
    <source>
        <dbReference type="ARBA" id="ARBA00004924"/>
    </source>
</evidence>
<comment type="caution">
    <text evidence="5">The sequence shown here is derived from an EMBL/GenBank/DDBJ whole genome shotgun (WGS) entry which is preliminary data.</text>
</comment>
<feature type="domain" description="Aerobactin siderophore biosynthesis IucA/IucC N-terminal" evidence="3">
    <location>
        <begin position="163"/>
        <end position="402"/>
    </location>
</feature>
<gene>
    <name evidence="5" type="ORF">AMS66_06000</name>
</gene>
<name>A0A0M9BRI7_9BACL</name>
<dbReference type="Pfam" id="PF04183">
    <property type="entry name" value="IucA_IucC"/>
    <property type="match status" value="1"/>
</dbReference>
<dbReference type="RefSeq" id="WP_053779925.1">
    <property type="nucleotide sequence ID" value="NZ_LITU01000040.1"/>
</dbReference>
<dbReference type="InterPro" id="IPR022770">
    <property type="entry name" value="IucA/IucC-like_C"/>
</dbReference>
<dbReference type="Gene3D" id="1.10.510.40">
    <property type="match status" value="1"/>
</dbReference>
<evidence type="ECO:0000313" key="6">
    <source>
        <dbReference type="Proteomes" id="UP000037688"/>
    </source>
</evidence>
<evidence type="ECO:0000259" key="3">
    <source>
        <dbReference type="Pfam" id="PF04183"/>
    </source>
</evidence>
<dbReference type="GO" id="GO:0019290">
    <property type="term" value="P:siderophore biosynthetic process"/>
    <property type="evidence" value="ECO:0007669"/>
    <property type="project" value="InterPro"/>
</dbReference>
<dbReference type="EMBL" id="LITU01000040">
    <property type="protein sequence ID" value="KOY17339.1"/>
    <property type="molecule type" value="Genomic_DNA"/>
</dbReference>
<dbReference type="Proteomes" id="UP000037688">
    <property type="component" value="Unassembled WGS sequence"/>
</dbReference>
<dbReference type="PANTHER" id="PTHR34384:SF5">
    <property type="entry name" value="L-2,3-DIAMINOPROPANOATE--CITRATE LIGASE"/>
    <property type="match status" value="1"/>
</dbReference>
<evidence type="ECO:0000259" key="4">
    <source>
        <dbReference type="Pfam" id="PF06276"/>
    </source>
</evidence>
<evidence type="ECO:0000256" key="2">
    <source>
        <dbReference type="ARBA" id="ARBA00007832"/>
    </source>
</evidence>
<dbReference type="AlphaFoldDB" id="A0A0M9BRI7"/>